<organism evidence="1">
    <name type="scientific">marine metagenome</name>
    <dbReference type="NCBI Taxonomy" id="408172"/>
    <lineage>
        <taxon>unclassified sequences</taxon>
        <taxon>metagenomes</taxon>
        <taxon>ecological metagenomes</taxon>
    </lineage>
</organism>
<accession>A0A382PYN9</accession>
<dbReference type="SUPFAM" id="SSF53335">
    <property type="entry name" value="S-adenosyl-L-methionine-dependent methyltransferases"/>
    <property type="match status" value="1"/>
</dbReference>
<dbReference type="EMBL" id="UINC01110655">
    <property type="protein sequence ID" value="SVC78306.1"/>
    <property type="molecule type" value="Genomic_DNA"/>
</dbReference>
<dbReference type="InterPro" id="IPR029063">
    <property type="entry name" value="SAM-dependent_MTases_sf"/>
</dbReference>
<dbReference type="AlphaFoldDB" id="A0A382PYN9"/>
<name>A0A382PYN9_9ZZZZ</name>
<proteinExistence type="predicted"/>
<evidence type="ECO:0008006" key="2">
    <source>
        <dbReference type="Google" id="ProtNLM"/>
    </source>
</evidence>
<gene>
    <name evidence="1" type="ORF">METZ01_LOCUS331160</name>
</gene>
<sequence length="178" mass="20559">MLSYDNAGSFLEVGCHTGRLIYYLHMFCPNWKYTGVDAWDELVMWIANDVSTSIEKVQKEFGVSVRHCNTNYRLVSVVSFYNLKQAKEINEYIVKNKLGTLNTEEFFKSNCPFANSYKMKFEEYKSTEKFDVISFGATGSRLDCTLLFKKAKLYLKPDGVFIGRFFNSANYGLKIRTA</sequence>
<evidence type="ECO:0000313" key="1">
    <source>
        <dbReference type="EMBL" id="SVC78306.1"/>
    </source>
</evidence>
<reference evidence="1" key="1">
    <citation type="submission" date="2018-05" db="EMBL/GenBank/DDBJ databases">
        <authorList>
            <person name="Lanie J.A."/>
            <person name="Ng W.-L."/>
            <person name="Kazmierczak K.M."/>
            <person name="Andrzejewski T.M."/>
            <person name="Davidsen T.M."/>
            <person name="Wayne K.J."/>
            <person name="Tettelin H."/>
            <person name="Glass J.I."/>
            <person name="Rusch D."/>
            <person name="Podicherti R."/>
            <person name="Tsui H.-C.T."/>
            <person name="Winkler M.E."/>
        </authorList>
    </citation>
    <scope>NUCLEOTIDE SEQUENCE</scope>
</reference>
<protein>
    <recommendedName>
        <fullName evidence="2">Methyltransferase domain-containing protein</fullName>
    </recommendedName>
</protein>
<feature type="non-terminal residue" evidence="1">
    <location>
        <position position="178"/>
    </location>
</feature>
<dbReference type="Gene3D" id="3.40.50.150">
    <property type="entry name" value="Vaccinia Virus protein VP39"/>
    <property type="match status" value="1"/>
</dbReference>